<evidence type="ECO:0000256" key="5">
    <source>
        <dbReference type="ARBA" id="ARBA00022842"/>
    </source>
</evidence>
<protein>
    <recommendedName>
        <fullName evidence="9">NAD-capped RNA hydrolase NudC</fullName>
        <shortName evidence="9">DeNADding enzyme NudC</shortName>
        <ecNumber evidence="9">3.6.1.-</ecNumber>
    </recommendedName>
    <alternativeName>
        <fullName evidence="9">NADH pyrophosphatase</fullName>
        <ecNumber evidence="9">3.6.1.22</ecNumber>
    </alternativeName>
</protein>
<comment type="cofactor">
    <cofactor evidence="9">
        <name>Zn(2+)</name>
        <dbReference type="ChEBI" id="CHEBI:29105"/>
    </cofactor>
    <text evidence="9">Binds 1 zinc ion per subunit.</text>
</comment>
<comment type="catalytic activity">
    <reaction evidence="9">
        <text>NAD(+) + H2O = beta-nicotinamide D-ribonucleotide + AMP + 2 H(+)</text>
        <dbReference type="Rhea" id="RHEA:11800"/>
        <dbReference type="ChEBI" id="CHEBI:14649"/>
        <dbReference type="ChEBI" id="CHEBI:15377"/>
        <dbReference type="ChEBI" id="CHEBI:15378"/>
        <dbReference type="ChEBI" id="CHEBI:57540"/>
        <dbReference type="ChEBI" id="CHEBI:456215"/>
        <dbReference type="EC" id="3.6.1.22"/>
    </reaction>
</comment>
<dbReference type="InterPro" id="IPR020476">
    <property type="entry name" value="Nudix_hydrolase"/>
</dbReference>
<dbReference type="PROSITE" id="PS51462">
    <property type="entry name" value="NUDIX"/>
    <property type="match status" value="1"/>
</dbReference>
<dbReference type="InterPro" id="IPR050241">
    <property type="entry name" value="NAD-cap_RNA_hydrolase_NudC"/>
</dbReference>
<feature type="binding site" evidence="9">
    <location>
        <position position="98"/>
    </location>
    <ligand>
        <name>Zn(2+)</name>
        <dbReference type="ChEBI" id="CHEBI:29105"/>
    </ligand>
</feature>
<comment type="function">
    <text evidence="9">mRNA decapping enzyme that specifically removes the nicotinamide adenine dinucleotide (NAD) cap from a subset of mRNAs by hydrolyzing the diphosphate linkage to produce nicotinamide mononucleotide (NMN) and 5' monophosphate mRNA. The NAD-cap is present at the 5'-end of some mRNAs and stabilizes RNA against 5'-processing. Has preference for mRNAs with a 5'-end purine. Catalyzes the hydrolysis of a broad range of dinucleotide pyrophosphates.</text>
</comment>
<feature type="binding site" evidence="9">
    <location>
        <position position="158"/>
    </location>
    <ligand>
        <name>a divalent metal cation</name>
        <dbReference type="ChEBI" id="CHEBI:60240"/>
        <label>1</label>
    </ligand>
</feature>
<dbReference type="GO" id="GO:0035529">
    <property type="term" value="F:NADH pyrophosphatase activity"/>
    <property type="evidence" value="ECO:0007669"/>
    <property type="project" value="TreeGrafter"/>
</dbReference>
<feature type="binding site" evidence="9">
    <location>
        <position position="178"/>
    </location>
    <ligand>
        <name>a divalent metal cation</name>
        <dbReference type="ChEBI" id="CHEBI:60240"/>
        <label>3</label>
    </ligand>
</feature>
<dbReference type="FunFam" id="3.90.79.10:FF:000004">
    <property type="entry name" value="NADH pyrophosphatase"/>
    <property type="match status" value="1"/>
</dbReference>
<dbReference type="Pfam" id="PF00293">
    <property type="entry name" value="NUDIX"/>
    <property type="match status" value="1"/>
</dbReference>
<dbReference type="EC" id="3.6.1.-" evidence="9"/>
<keyword evidence="6 9" id="KW-0520">NAD</keyword>
<feature type="binding site" evidence="9">
    <location>
        <position position="116"/>
    </location>
    <ligand>
        <name>Zn(2+)</name>
        <dbReference type="ChEBI" id="CHEBI:29105"/>
    </ligand>
</feature>
<dbReference type="GO" id="GO:0005829">
    <property type="term" value="C:cytosol"/>
    <property type="evidence" value="ECO:0007669"/>
    <property type="project" value="TreeGrafter"/>
</dbReference>
<evidence type="ECO:0000256" key="7">
    <source>
        <dbReference type="ARBA" id="ARBA00023211"/>
    </source>
</evidence>
<evidence type="ECO:0000256" key="8">
    <source>
        <dbReference type="ARBA" id="ARBA00023679"/>
    </source>
</evidence>
<reference evidence="12" key="1">
    <citation type="journal article" date="2019" name="Int. J. Syst. Evol. Microbiol.">
        <title>The Global Catalogue of Microorganisms (GCM) 10K type strain sequencing project: providing services to taxonomists for standard genome sequencing and annotation.</title>
        <authorList>
            <consortium name="The Broad Institute Genomics Platform"/>
            <consortium name="The Broad Institute Genome Sequencing Center for Infectious Disease"/>
            <person name="Wu L."/>
            <person name="Ma J."/>
        </authorList>
    </citation>
    <scope>NUCLEOTIDE SEQUENCE [LARGE SCALE GENOMIC DNA]</scope>
    <source>
        <strain evidence="12">NBRC 15640</strain>
    </source>
</reference>
<organism evidence="11 12">
    <name type="scientific">Vibrio penaeicida</name>
    <dbReference type="NCBI Taxonomy" id="104609"/>
    <lineage>
        <taxon>Bacteria</taxon>
        <taxon>Pseudomonadati</taxon>
        <taxon>Pseudomonadota</taxon>
        <taxon>Gammaproteobacteria</taxon>
        <taxon>Vibrionales</taxon>
        <taxon>Vibrionaceae</taxon>
        <taxon>Vibrio</taxon>
    </lineage>
</organism>
<comment type="cofactor">
    <cofactor evidence="9">
        <name>Mg(2+)</name>
        <dbReference type="ChEBI" id="CHEBI:18420"/>
    </cofactor>
    <cofactor evidence="9">
        <name>Mn(2+)</name>
        <dbReference type="ChEBI" id="CHEBI:29035"/>
    </cofactor>
    <text evidence="9">Divalent metal cations. Mg(2+) or Mn(2+).</text>
</comment>
<dbReference type="Pfam" id="PF09297">
    <property type="entry name" value="Zn_ribbon_NUD"/>
    <property type="match status" value="1"/>
</dbReference>
<feature type="short sequence motif" description="Nudix box" evidence="9">
    <location>
        <begin position="159"/>
        <end position="180"/>
    </location>
</feature>
<evidence type="ECO:0000313" key="12">
    <source>
        <dbReference type="Proteomes" id="UP001156690"/>
    </source>
</evidence>
<evidence type="ECO:0000256" key="9">
    <source>
        <dbReference type="HAMAP-Rule" id="MF_00297"/>
    </source>
</evidence>
<dbReference type="InterPro" id="IPR015376">
    <property type="entry name" value="Znr_NADH_PPase"/>
</dbReference>
<dbReference type="InterPro" id="IPR000086">
    <property type="entry name" value="NUDIX_hydrolase_dom"/>
</dbReference>
<accession>A0AAV5NRF5</accession>
<dbReference type="GO" id="GO:0006742">
    <property type="term" value="P:NADP+ catabolic process"/>
    <property type="evidence" value="ECO:0007669"/>
    <property type="project" value="TreeGrafter"/>
</dbReference>
<evidence type="ECO:0000313" key="11">
    <source>
        <dbReference type="EMBL" id="GLQ73192.1"/>
    </source>
</evidence>
<dbReference type="AlphaFoldDB" id="A0AAV5NRF5"/>
<dbReference type="EC" id="3.6.1.22" evidence="9"/>
<feature type="binding site" evidence="9">
    <location>
        <position position="124"/>
    </location>
    <ligand>
        <name>substrate</name>
    </ligand>
</feature>
<feature type="binding site" evidence="9">
    <location>
        <position position="178"/>
    </location>
    <ligand>
        <name>a divalent metal cation</name>
        <dbReference type="ChEBI" id="CHEBI:60240"/>
        <label>1</label>
    </ligand>
</feature>
<comment type="similarity">
    <text evidence="1 9">Belongs to the Nudix hydrolase family. NudC subfamily.</text>
</comment>
<comment type="catalytic activity">
    <reaction evidence="9">
        <text>NADH + H2O = reduced beta-nicotinamide D-ribonucleotide + AMP + 2 H(+)</text>
        <dbReference type="Rhea" id="RHEA:48868"/>
        <dbReference type="ChEBI" id="CHEBI:15377"/>
        <dbReference type="ChEBI" id="CHEBI:15378"/>
        <dbReference type="ChEBI" id="CHEBI:57945"/>
        <dbReference type="ChEBI" id="CHEBI:90832"/>
        <dbReference type="ChEBI" id="CHEBI:456215"/>
        <dbReference type="EC" id="3.6.1.22"/>
    </reaction>
</comment>
<proteinExistence type="inferred from homology"/>
<evidence type="ECO:0000256" key="6">
    <source>
        <dbReference type="ARBA" id="ARBA00023027"/>
    </source>
</evidence>
<dbReference type="HAMAP" id="MF_00297">
    <property type="entry name" value="Nudix_NudC"/>
    <property type="match status" value="1"/>
</dbReference>
<dbReference type="GO" id="GO:0000287">
    <property type="term" value="F:magnesium ion binding"/>
    <property type="evidence" value="ECO:0007669"/>
    <property type="project" value="UniProtKB-UniRule"/>
</dbReference>
<evidence type="ECO:0000256" key="2">
    <source>
        <dbReference type="ARBA" id="ARBA00022723"/>
    </source>
</evidence>
<dbReference type="GO" id="GO:0000210">
    <property type="term" value="F:NAD+ diphosphatase activity"/>
    <property type="evidence" value="ECO:0007669"/>
    <property type="project" value="UniProtKB-UniRule"/>
</dbReference>
<feature type="binding site" evidence="9">
    <location>
        <position position="174"/>
    </location>
    <ligand>
        <name>a divalent metal cation</name>
        <dbReference type="ChEBI" id="CHEBI:60240"/>
        <label>2</label>
    </ligand>
</feature>
<keyword evidence="4 9" id="KW-0862">Zinc</keyword>
<dbReference type="InterPro" id="IPR020084">
    <property type="entry name" value="NUDIX_hydrolase_CS"/>
</dbReference>
<feature type="binding site" evidence="9">
    <location>
        <position position="219"/>
    </location>
    <ligand>
        <name>a divalent metal cation</name>
        <dbReference type="ChEBI" id="CHEBI:60240"/>
        <label>3</label>
    </ligand>
</feature>
<gene>
    <name evidence="9 11" type="primary">nudC</name>
    <name evidence="11" type="ORF">GCM10007932_25520</name>
</gene>
<comment type="catalytic activity">
    <reaction evidence="8">
        <text>a 5'-end NAD(+)-phospho-ribonucleoside in mRNA + H2O = a 5'-end phospho-adenosine-phospho-ribonucleoside in mRNA + beta-nicotinamide D-ribonucleotide + 2 H(+)</text>
        <dbReference type="Rhea" id="RHEA:60876"/>
        <dbReference type="Rhea" id="RHEA-COMP:15698"/>
        <dbReference type="Rhea" id="RHEA-COMP:15719"/>
        <dbReference type="ChEBI" id="CHEBI:14649"/>
        <dbReference type="ChEBI" id="CHEBI:15377"/>
        <dbReference type="ChEBI" id="CHEBI:15378"/>
        <dbReference type="ChEBI" id="CHEBI:144029"/>
        <dbReference type="ChEBI" id="CHEBI:144051"/>
    </reaction>
    <physiologicalReaction direction="left-to-right" evidence="8">
        <dbReference type="Rhea" id="RHEA:60877"/>
    </physiologicalReaction>
</comment>
<keyword evidence="5 9" id="KW-0460">Magnesium</keyword>
<name>A0AAV5NRF5_9VIBR</name>
<dbReference type="Gene3D" id="3.90.79.10">
    <property type="entry name" value="Nucleoside Triphosphate Pyrophosphohydrolase"/>
    <property type="match status" value="1"/>
</dbReference>
<dbReference type="GO" id="GO:0008270">
    <property type="term" value="F:zinc ion binding"/>
    <property type="evidence" value="ECO:0007669"/>
    <property type="project" value="UniProtKB-UniRule"/>
</dbReference>
<evidence type="ECO:0000256" key="4">
    <source>
        <dbReference type="ARBA" id="ARBA00022833"/>
    </source>
</evidence>
<feature type="binding site" evidence="9">
    <location>
        <position position="241"/>
    </location>
    <ligand>
        <name>substrate</name>
    </ligand>
</feature>
<dbReference type="GO" id="GO:0019677">
    <property type="term" value="P:NAD+ catabolic process"/>
    <property type="evidence" value="ECO:0007669"/>
    <property type="project" value="TreeGrafter"/>
</dbReference>
<comment type="caution">
    <text evidence="11">The sequence shown here is derived from an EMBL/GenBank/DDBJ whole genome shotgun (WGS) entry which is preliminary data.</text>
</comment>
<evidence type="ECO:0000259" key="10">
    <source>
        <dbReference type="PROSITE" id="PS51462"/>
    </source>
</evidence>
<dbReference type="GO" id="GO:0030145">
    <property type="term" value="F:manganese ion binding"/>
    <property type="evidence" value="ECO:0007669"/>
    <property type="project" value="UniProtKB-UniRule"/>
</dbReference>
<dbReference type="Gene3D" id="3.90.79.20">
    <property type="match status" value="1"/>
</dbReference>
<feature type="binding site" evidence="9">
    <location>
        <position position="174"/>
    </location>
    <ligand>
        <name>a divalent metal cation</name>
        <dbReference type="ChEBI" id="CHEBI:60240"/>
        <label>3</label>
    </ligand>
</feature>
<dbReference type="PANTHER" id="PTHR42904:SF6">
    <property type="entry name" value="NAD-CAPPED RNA HYDROLASE NUDT12"/>
    <property type="match status" value="1"/>
</dbReference>
<feature type="binding site" evidence="9">
    <location>
        <position position="69"/>
    </location>
    <ligand>
        <name>substrate</name>
    </ligand>
</feature>
<dbReference type="SUPFAM" id="SSF55811">
    <property type="entry name" value="Nudix"/>
    <property type="match status" value="1"/>
</dbReference>
<dbReference type="PRINTS" id="PR00502">
    <property type="entry name" value="NUDIXFAMILY"/>
</dbReference>
<feature type="binding site" evidence="9">
    <location>
        <begin position="192"/>
        <end position="199"/>
    </location>
    <ligand>
        <name>substrate</name>
    </ligand>
</feature>
<comment type="caution">
    <text evidence="9">Lacks conserved residue(s) required for the propagation of feature annotation.</text>
</comment>
<feature type="binding site" evidence="9">
    <location>
        <position position="219"/>
    </location>
    <ligand>
        <name>a divalent metal cation</name>
        <dbReference type="ChEBI" id="CHEBI:60240"/>
        <label>1</label>
    </ligand>
</feature>
<dbReference type="InterPro" id="IPR049734">
    <property type="entry name" value="NudC-like_C"/>
</dbReference>
<dbReference type="PROSITE" id="PS00893">
    <property type="entry name" value="NUDIX_BOX"/>
    <property type="match status" value="1"/>
</dbReference>
<evidence type="ECO:0000256" key="3">
    <source>
        <dbReference type="ARBA" id="ARBA00022801"/>
    </source>
</evidence>
<dbReference type="PANTHER" id="PTHR42904">
    <property type="entry name" value="NUDIX HYDROLASE, NUDC SUBFAMILY"/>
    <property type="match status" value="1"/>
</dbReference>
<dbReference type="InterPro" id="IPR022925">
    <property type="entry name" value="RNA_Hydrolase_NudC"/>
</dbReference>
<feature type="binding site" evidence="9">
    <location>
        <position position="119"/>
    </location>
    <ligand>
        <name>Zn(2+)</name>
        <dbReference type="ChEBI" id="CHEBI:29105"/>
    </ligand>
</feature>
<dbReference type="Proteomes" id="UP001156690">
    <property type="component" value="Unassembled WGS sequence"/>
</dbReference>
<keyword evidence="2 9" id="KW-0479">Metal-binding</keyword>
<feature type="binding site" evidence="9">
    <location>
        <position position="101"/>
    </location>
    <ligand>
        <name>Zn(2+)</name>
        <dbReference type="ChEBI" id="CHEBI:29105"/>
    </ligand>
</feature>
<keyword evidence="7 9" id="KW-0464">Manganese</keyword>
<dbReference type="CDD" id="cd03429">
    <property type="entry name" value="NUDIX_NADH_pyrophosphatase_Nudt13"/>
    <property type="match status" value="1"/>
</dbReference>
<dbReference type="EMBL" id="BSNX01000030">
    <property type="protein sequence ID" value="GLQ73192.1"/>
    <property type="molecule type" value="Genomic_DNA"/>
</dbReference>
<feature type="domain" description="Nudix hydrolase" evidence="10">
    <location>
        <begin position="125"/>
        <end position="248"/>
    </location>
</feature>
<dbReference type="InterPro" id="IPR015797">
    <property type="entry name" value="NUDIX_hydrolase-like_dom_sf"/>
</dbReference>
<keyword evidence="3 9" id="KW-0378">Hydrolase</keyword>
<dbReference type="RefSeq" id="WP_126606383.1">
    <property type="nucleotide sequence ID" value="NZ_AP025144.1"/>
</dbReference>
<evidence type="ECO:0000256" key="1">
    <source>
        <dbReference type="ARBA" id="ARBA00009595"/>
    </source>
</evidence>
<comment type="subunit">
    <text evidence="9">Homodimer.</text>
</comment>
<dbReference type="NCBIfam" id="NF001299">
    <property type="entry name" value="PRK00241.1"/>
    <property type="match status" value="1"/>
</dbReference>
<sequence length="252" mass="28475">MLKNEESVYWCVVEGSDVWFKDGTLPFGSASSLNLKAENAHQIGCYQGKKLVWLNYQDVEHTLDLVSLRSLLHLPEELFLLISRAIQFGHMSQSLRFCPQCGGRNHLNCNQLAMQCSDCRTLHYPRIFPCIIVAVRKGEQLLLAQHNRHKGSMYTVIAGFVEVGETLEQCVTREVEEETGIKVSNIKYFGSQPWAFPSSLMMGFIADYAGGEIRIDRTELVDAQWFDFNQLPEVAPEGTIAKALITQVIESK</sequence>
<keyword evidence="12" id="KW-1185">Reference proteome</keyword>